<keyword evidence="6 10" id="KW-0028">Amino-acid biosynthesis</keyword>
<feature type="binding site" evidence="10">
    <location>
        <position position="40"/>
    </location>
    <ligand>
        <name>Mg(2+)</name>
        <dbReference type="ChEBI" id="CHEBI:18420"/>
    </ligand>
</feature>
<evidence type="ECO:0000256" key="3">
    <source>
        <dbReference type="ARBA" id="ARBA00009767"/>
    </source>
</evidence>
<dbReference type="PROSITE" id="PS00815">
    <property type="entry name" value="AIPM_HOMOCIT_SYNTH_1"/>
    <property type="match status" value="1"/>
</dbReference>
<keyword evidence="10" id="KW-0963">Cytoplasm</keyword>
<dbReference type="EMBL" id="MJIE01000001">
    <property type="protein sequence ID" value="OLR56872.1"/>
    <property type="molecule type" value="Genomic_DNA"/>
</dbReference>
<dbReference type="UniPathway" id="UPA00048">
    <property type="reaction ID" value="UER00070"/>
</dbReference>
<comment type="pathway">
    <text evidence="2 10">Amino-acid biosynthesis; L-leucine biosynthesis; L-leucine from 3-methyl-2-oxobutanoate: step 1/4.</text>
</comment>
<keyword evidence="13" id="KW-1185">Reference proteome</keyword>
<feature type="binding site" evidence="10">
    <location>
        <position position="280"/>
    </location>
    <ligand>
        <name>Mg(2+)</name>
        <dbReference type="ChEBI" id="CHEBI:18420"/>
    </ligand>
</feature>
<protein>
    <recommendedName>
        <fullName evidence="4 10">2-isopropylmalate synthase</fullName>
        <ecNumber evidence="4 10">2.3.3.13</ecNumber>
    </recommendedName>
    <alternativeName>
        <fullName evidence="10">Alpha-IPM synthase</fullName>
    </alternativeName>
    <alternativeName>
        <fullName evidence="10">Alpha-isopropylmalate synthase</fullName>
    </alternativeName>
</protein>
<accession>A0A1Q9JKX3</accession>
<comment type="cofactor">
    <cofactor evidence="10">
        <name>Mg(2+)</name>
        <dbReference type="ChEBI" id="CHEBI:18420"/>
    </cofactor>
</comment>
<dbReference type="InterPro" id="IPR005668">
    <property type="entry name" value="IPM_Synthase"/>
</dbReference>
<evidence type="ECO:0000256" key="7">
    <source>
        <dbReference type="ARBA" id="ARBA00022679"/>
    </source>
</evidence>
<keyword evidence="8 10" id="KW-0479">Metal-binding</keyword>
<dbReference type="Proteomes" id="UP000187404">
    <property type="component" value="Unassembled WGS sequence"/>
</dbReference>
<dbReference type="PROSITE" id="PS00816">
    <property type="entry name" value="AIPM_HOMOCIT_SYNTH_2"/>
    <property type="match status" value="1"/>
</dbReference>
<feature type="domain" description="Pyruvate carboxyltransferase" evidence="11">
    <location>
        <begin position="31"/>
        <end position="305"/>
    </location>
</feature>
<comment type="subunit">
    <text evidence="10">Homodimer.</text>
</comment>
<evidence type="ECO:0000256" key="4">
    <source>
        <dbReference type="ARBA" id="ARBA00012973"/>
    </source>
</evidence>
<dbReference type="InterPro" id="IPR013785">
    <property type="entry name" value="Aldolase_TIM"/>
</dbReference>
<feature type="binding site" evidence="10">
    <location>
        <position position="246"/>
    </location>
    <ligand>
        <name>Mg(2+)</name>
        <dbReference type="ChEBI" id="CHEBI:18420"/>
    </ligand>
</feature>
<dbReference type="RefSeq" id="WP_075714844.1">
    <property type="nucleotide sequence ID" value="NZ_MJIE01000001.1"/>
</dbReference>
<dbReference type="InterPro" id="IPR054692">
    <property type="entry name" value="LeuA-like_post-cat"/>
</dbReference>
<gene>
    <name evidence="10" type="primary">leuA</name>
    <name evidence="12" type="ORF">BHK98_00130</name>
</gene>
<dbReference type="GO" id="GO:0005737">
    <property type="term" value="C:cytoplasm"/>
    <property type="evidence" value="ECO:0007669"/>
    <property type="project" value="UniProtKB-SubCell"/>
</dbReference>
<evidence type="ECO:0000256" key="1">
    <source>
        <dbReference type="ARBA" id="ARBA00000064"/>
    </source>
</evidence>
<evidence type="ECO:0000259" key="11">
    <source>
        <dbReference type="PROSITE" id="PS50991"/>
    </source>
</evidence>
<evidence type="ECO:0000256" key="8">
    <source>
        <dbReference type="ARBA" id="ARBA00022723"/>
    </source>
</evidence>
<sequence length="568" mass="64177">MKNYDKYRIGYFAPPVNDYDWVKKDHIEKAPRWCSVDLRDGNQALIVPMNLEQKLEFFTYLCEIGFKEIEVGFPAASDTEFEFLRTLIEQDMIPDDVTVQVLTQSRRHIIEKTFESLIGAKHAVVHLYNSTSFAQRQQVFRKDKEEIIKIATDGAELMNEIAARYTDTDFEFEYSPESFTGTEPEFALEICNAVIDIWKPTPEHKVIINLPATVEMSMPHVFANQVEYMSKNLHSRDSVVLSLHPHNDRGTGVADAELGLLAGGDRIEGTLFGNGERTGNVDIVTLAMNMFTHGVDPGLDFSDMPRAVEMFEKFTDMTVDPRRPYCGSLVFAAFSGSHQDAIAKGMKWRAETDPSRWTVPYLPIDPHDVGRQYDGDVIRINSQSGKGGVAYIINRDHGFDIPKAMRAEVGYMMKGISDHTHEELSSDEIFDIFSREYVNFFSPLDITDATFSYFSSTKEEGENTVAVRMRVVIDGEVYNIDAEGNGRLDAVANGLKKTPYNFDYRFITYTEHAISTDSSSKAAAYICIADKDGHEYWGVGTQYDITLAAVNALVSALNRMNKKEHMVK</sequence>
<evidence type="ECO:0000256" key="6">
    <source>
        <dbReference type="ARBA" id="ARBA00022605"/>
    </source>
</evidence>
<feature type="region of interest" description="Regulatory domain" evidence="10">
    <location>
        <begin position="440"/>
        <end position="568"/>
    </location>
</feature>
<dbReference type="EC" id="2.3.3.13" evidence="4 10"/>
<dbReference type="GO" id="GO:0009098">
    <property type="term" value="P:L-leucine biosynthetic process"/>
    <property type="evidence" value="ECO:0007669"/>
    <property type="project" value="UniProtKB-UniRule"/>
</dbReference>
<evidence type="ECO:0000256" key="10">
    <source>
        <dbReference type="HAMAP-Rule" id="MF_00572"/>
    </source>
</evidence>
<dbReference type="GO" id="GO:0000287">
    <property type="term" value="F:magnesium ion binding"/>
    <property type="evidence" value="ECO:0007669"/>
    <property type="project" value="UniProtKB-UniRule"/>
</dbReference>
<dbReference type="InterPro" id="IPR039371">
    <property type="entry name" value="LeuA_N_DRE-TIM"/>
</dbReference>
<dbReference type="AlphaFoldDB" id="A0A1Q9JKX3"/>
<dbReference type="SUPFAM" id="SSF89000">
    <property type="entry name" value="post-HMGL domain-like"/>
    <property type="match status" value="1"/>
</dbReference>
<dbReference type="InterPro" id="IPR036230">
    <property type="entry name" value="LeuA_allosteric_dom_sf"/>
</dbReference>
<dbReference type="InterPro" id="IPR002034">
    <property type="entry name" value="AIPM/Hcit_synth_CS"/>
</dbReference>
<dbReference type="SUPFAM" id="SSF51569">
    <property type="entry name" value="Aldolase"/>
    <property type="match status" value="1"/>
</dbReference>
<evidence type="ECO:0000256" key="2">
    <source>
        <dbReference type="ARBA" id="ARBA00004689"/>
    </source>
</evidence>
<dbReference type="OrthoDB" id="9804858at2"/>
<evidence type="ECO:0000256" key="9">
    <source>
        <dbReference type="ARBA" id="ARBA00023304"/>
    </source>
</evidence>
<dbReference type="Gene3D" id="3.20.20.70">
    <property type="entry name" value="Aldolase class I"/>
    <property type="match status" value="1"/>
</dbReference>
<dbReference type="NCBIfam" id="NF002991">
    <property type="entry name" value="PRK03739.1"/>
    <property type="match status" value="1"/>
</dbReference>
<evidence type="ECO:0000313" key="13">
    <source>
        <dbReference type="Proteomes" id="UP000187404"/>
    </source>
</evidence>
<evidence type="ECO:0000313" key="12">
    <source>
        <dbReference type="EMBL" id="OLR56872.1"/>
    </source>
</evidence>
<comment type="subcellular location">
    <subcellularLocation>
        <location evidence="10">Cytoplasm</location>
    </subcellularLocation>
</comment>
<dbReference type="Pfam" id="PF08502">
    <property type="entry name" value="LeuA_dimer"/>
    <property type="match status" value="1"/>
</dbReference>
<keyword evidence="10" id="KW-0460">Magnesium</keyword>
<reference evidence="12 13" key="1">
    <citation type="journal article" date="2016" name="Appl. Environ. Microbiol.">
        <title>Function and Phylogeny of Bacterial Butyryl Coenzyme A:Acetate Transferases and Their Diversity in the Proximal Colon of Swine.</title>
        <authorList>
            <person name="Trachsel J."/>
            <person name="Bayles D.O."/>
            <person name="Looft T."/>
            <person name="Levine U.Y."/>
            <person name="Allen H.K."/>
        </authorList>
    </citation>
    <scope>NUCLEOTIDE SEQUENCE [LARGE SCALE GENOMIC DNA]</scope>
    <source>
        <strain evidence="12 13">68-3-10</strain>
    </source>
</reference>
<comment type="function">
    <text evidence="10">Catalyzes the condensation of the acetyl group of acetyl-CoA with 3-methyl-2-oxobutanoate (2-ketoisovalerate) to form 3-carboxy-3-hydroxy-4-methylpentanoate (2-isopropylmalate).</text>
</comment>
<comment type="similarity">
    <text evidence="3 10">Belongs to the alpha-IPM synthase/homocitrate synthase family. LeuA type 2 subfamily.</text>
</comment>
<dbReference type="SUPFAM" id="SSF110921">
    <property type="entry name" value="2-isopropylmalate synthase LeuA, allosteric (dimerisation) domain"/>
    <property type="match status" value="1"/>
</dbReference>
<dbReference type="GO" id="GO:0003985">
    <property type="term" value="F:acetyl-CoA C-acetyltransferase activity"/>
    <property type="evidence" value="ECO:0007669"/>
    <property type="project" value="UniProtKB-UniRule"/>
</dbReference>
<comment type="caution">
    <text evidence="12">The sequence shown here is derived from an EMBL/GenBank/DDBJ whole genome shotgun (WGS) entry which is preliminary data.</text>
</comment>
<dbReference type="Pfam" id="PF22615">
    <property type="entry name" value="IPMS_D2"/>
    <property type="match status" value="1"/>
</dbReference>
<name>A0A1Q9JKX3_9FIRM</name>
<dbReference type="GO" id="GO:0003852">
    <property type="term" value="F:2-isopropylmalate synthase activity"/>
    <property type="evidence" value="ECO:0007669"/>
    <property type="project" value="UniProtKB-UniRule"/>
</dbReference>
<feature type="binding site" evidence="10">
    <location>
        <position position="244"/>
    </location>
    <ligand>
        <name>Mg(2+)</name>
        <dbReference type="ChEBI" id="CHEBI:18420"/>
    </ligand>
</feature>
<dbReference type="HAMAP" id="MF_00572">
    <property type="entry name" value="LeuA_type2"/>
    <property type="match status" value="1"/>
</dbReference>
<dbReference type="Pfam" id="PF00682">
    <property type="entry name" value="HMGL-like"/>
    <property type="match status" value="1"/>
</dbReference>
<keyword evidence="5 10" id="KW-0432">Leucine biosynthesis</keyword>
<dbReference type="Gene3D" id="3.30.160.270">
    <property type="match status" value="1"/>
</dbReference>
<keyword evidence="7 10" id="KW-0808">Transferase</keyword>
<dbReference type="SMART" id="SM00917">
    <property type="entry name" value="LeuA_dimer"/>
    <property type="match status" value="1"/>
</dbReference>
<evidence type="ECO:0000256" key="5">
    <source>
        <dbReference type="ARBA" id="ARBA00022430"/>
    </source>
</evidence>
<comment type="catalytic activity">
    <reaction evidence="1 10">
        <text>3-methyl-2-oxobutanoate + acetyl-CoA + H2O = (2S)-2-isopropylmalate + CoA + H(+)</text>
        <dbReference type="Rhea" id="RHEA:21524"/>
        <dbReference type="ChEBI" id="CHEBI:1178"/>
        <dbReference type="ChEBI" id="CHEBI:11851"/>
        <dbReference type="ChEBI" id="CHEBI:15377"/>
        <dbReference type="ChEBI" id="CHEBI:15378"/>
        <dbReference type="ChEBI" id="CHEBI:57287"/>
        <dbReference type="ChEBI" id="CHEBI:57288"/>
        <dbReference type="EC" id="2.3.3.13"/>
    </reaction>
</comment>
<proteinExistence type="inferred from homology"/>
<dbReference type="CDD" id="cd07942">
    <property type="entry name" value="DRE_TIM_LeuA"/>
    <property type="match status" value="1"/>
</dbReference>
<dbReference type="PANTHER" id="PTHR46911">
    <property type="match status" value="1"/>
</dbReference>
<keyword evidence="9 10" id="KW-0100">Branched-chain amino acid biosynthesis</keyword>
<dbReference type="STRING" id="1261640.BHK98_00130"/>
<dbReference type="PANTHER" id="PTHR46911:SF1">
    <property type="entry name" value="2-ISOPROPYLMALATE SYNTHASE"/>
    <property type="match status" value="1"/>
</dbReference>
<dbReference type="InterPro" id="IPR013709">
    <property type="entry name" value="2-isopropylmalate_synth_dimer"/>
</dbReference>
<organism evidence="12 13">
    <name type="scientific">Hornefia porci</name>
    <dbReference type="NCBI Taxonomy" id="2652292"/>
    <lineage>
        <taxon>Bacteria</taxon>
        <taxon>Bacillati</taxon>
        <taxon>Bacillota</taxon>
        <taxon>Clostridia</taxon>
        <taxon>Peptostreptococcales</taxon>
        <taxon>Anaerovoracaceae</taxon>
        <taxon>Hornefia</taxon>
    </lineage>
</organism>
<dbReference type="PROSITE" id="PS50991">
    <property type="entry name" value="PYR_CT"/>
    <property type="match status" value="1"/>
</dbReference>
<dbReference type="InterPro" id="IPR000891">
    <property type="entry name" value="PYR_CT"/>
</dbReference>